<dbReference type="EMBL" id="HBIC01049571">
    <property type="protein sequence ID" value="CAE0296427.1"/>
    <property type="molecule type" value="Transcribed_RNA"/>
</dbReference>
<name>A0A7S3MCY4_9STRA</name>
<keyword evidence="1" id="KW-0472">Membrane</keyword>
<protein>
    <submittedName>
        <fullName evidence="2">Uncharacterized protein</fullName>
    </submittedName>
</protein>
<sequence length="277" mass="31392">MEILVATAGTILSMFLLLKQKKPRQDPLKNTEKVSVVINSESSLDSLVAHLPESYFIKNMTYAVEMEMNDLKAKWAAEKSTFELIWNGFSADQRKALVQKLLEELQLSIEIYSDTNELLRILCPKLREDYLLSSKVQEIPLTGAEIETDTRPTILKFIMAAQSKTDIKYFCLPLLIVKAERVERDVDPNGANQTDSAVAEQVDLFLRALQHLCAIKFAKQLLLRYKVEPQMNAVVRTIKKLAPLTVFAVLAGFLVYLLDKYGFLGAVMWNYKSPLGN</sequence>
<evidence type="ECO:0000313" key="2">
    <source>
        <dbReference type="EMBL" id="CAE0296427.1"/>
    </source>
</evidence>
<gene>
    <name evidence="2" type="ORF">SELO1098_LOCUS25279</name>
</gene>
<proteinExistence type="predicted"/>
<dbReference type="AlphaFoldDB" id="A0A7S3MCY4"/>
<keyword evidence="1" id="KW-0812">Transmembrane</keyword>
<accession>A0A7S3MCY4</accession>
<organism evidence="2">
    <name type="scientific">Spumella elongata</name>
    <dbReference type="NCBI Taxonomy" id="89044"/>
    <lineage>
        <taxon>Eukaryota</taxon>
        <taxon>Sar</taxon>
        <taxon>Stramenopiles</taxon>
        <taxon>Ochrophyta</taxon>
        <taxon>Chrysophyceae</taxon>
        <taxon>Chromulinales</taxon>
        <taxon>Chromulinaceae</taxon>
        <taxon>Spumella</taxon>
    </lineage>
</organism>
<keyword evidence="1" id="KW-1133">Transmembrane helix</keyword>
<evidence type="ECO:0000256" key="1">
    <source>
        <dbReference type="SAM" id="Phobius"/>
    </source>
</evidence>
<feature type="transmembrane region" description="Helical" evidence="1">
    <location>
        <begin position="241"/>
        <end position="258"/>
    </location>
</feature>
<reference evidence="2" key="1">
    <citation type="submission" date="2021-01" db="EMBL/GenBank/DDBJ databases">
        <authorList>
            <person name="Corre E."/>
            <person name="Pelletier E."/>
            <person name="Niang G."/>
            <person name="Scheremetjew M."/>
            <person name="Finn R."/>
            <person name="Kale V."/>
            <person name="Holt S."/>
            <person name="Cochrane G."/>
            <person name="Meng A."/>
            <person name="Brown T."/>
            <person name="Cohen L."/>
        </authorList>
    </citation>
    <scope>NUCLEOTIDE SEQUENCE</scope>
    <source>
        <strain evidence="2">CCAP 955/1</strain>
    </source>
</reference>